<dbReference type="GO" id="GO:0051287">
    <property type="term" value="F:NAD binding"/>
    <property type="evidence" value="ECO:0007669"/>
    <property type="project" value="InterPro"/>
</dbReference>
<evidence type="ECO:0000256" key="6">
    <source>
        <dbReference type="RuleBase" id="RU000397"/>
    </source>
</evidence>
<evidence type="ECO:0000256" key="2">
    <source>
        <dbReference type="ARBA" id="ARBA00023002"/>
    </source>
</evidence>
<dbReference type="Proteomes" id="UP000013243">
    <property type="component" value="Chromosome"/>
</dbReference>
<reference evidence="8 9" key="1">
    <citation type="journal article" date="2016" name="ISME J.">
        <title>Global occurrence and heterogeneity of the Roseobacter-clade species Ruegeria mobilis.</title>
        <authorList>
            <person name="Sonnenschein E."/>
            <person name="Gram L."/>
        </authorList>
    </citation>
    <scope>NUCLEOTIDE SEQUENCE [LARGE SCALE GENOMIC DNA]</scope>
    <source>
        <strain evidence="8 9">F1926</strain>
    </source>
</reference>
<dbReference type="Gene3D" id="3.40.50.720">
    <property type="entry name" value="NAD(P)-binding Rossmann-like Domain"/>
    <property type="match status" value="1"/>
</dbReference>
<proteinExistence type="inferred from homology"/>
<feature type="binding site" evidence="4">
    <location>
        <position position="68"/>
    </location>
    <ligand>
        <name>NAD(+)</name>
        <dbReference type="ChEBI" id="CHEBI:57540"/>
    </ligand>
</feature>
<evidence type="ECO:0000313" key="8">
    <source>
        <dbReference type="EMBL" id="ANP41383.1"/>
    </source>
</evidence>
<evidence type="ECO:0000256" key="5">
    <source>
        <dbReference type="PIRSR" id="PIRSR000149-4"/>
    </source>
</evidence>
<evidence type="ECO:0000256" key="1">
    <source>
        <dbReference type="ARBA" id="ARBA00011881"/>
    </source>
</evidence>
<dbReference type="InterPro" id="IPR020831">
    <property type="entry name" value="GlycerAld/Erythrose_P_DH"/>
</dbReference>
<sequence>MVTYFAIKAIVSSDKHYCAGGLPDAKSAAIALRMKIAINGFGRIGRTILRQILTSPRGSGIEVACINDITDPEMCAYLFQYDSTFGPYPGEVSLEDGALCVDGRRIPLHQQANVTNLDLSGVDLLMECTGIARTTDLAERGLTAGASKVLISGPSPAAEVTVVYGVNDDALTGAQIVSNASCTTNAVAGLVQLVDEVAGIETGHMTTIHCYTNSQPMVDTPRGDFARSRGGAQSMVPTTTSAMHLIDVVLPHLAGRISGAAVRVPTASVSAVDLVASLRSDWEEARLLAALKDAAAHSPILGWTEQPLVSSDLRARPESLIIAAPEARMVGGQQLRIFGWYDNEWGFSARMLDVARAMHSGA</sequence>
<dbReference type="CDD" id="cd05214">
    <property type="entry name" value="GAPDH_I_N"/>
    <property type="match status" value="1"/>
</dbReference>
<dbReference type="PIRSF" id="PIRSF000149">
    <property type="entry name" value="GAP_DH"/>
    <property type="match status" value="1"/>
</dbReference>
<keyword evidence="4" id="KW-0520">NAD</keyword>
<dbReference type="SMART" id="SM00846">
    <property type="entry name" value="Gp_dh_N"/>
    <property type="match status" value="1"/>
</dbReference>
<dbReference type="Gene3D" id="3.30.360.10">
    <property type="entry name" value="Dihydrodipicolinate Reductase, domain 2"/>
    <property type="match status" value="1"/>
</dbReference>
<feature type="binding site" evidence="4">
    <location>
        <position position="343"/>
    </location>
    <ligand>
        <name>NAD(+)</name>
        <dbReference type="ChEBI" id="CHEBI:57540"/>
    </ligand>
</feature>
<dbReference type="GO" id="GO:0016620">
    <property type="term" value="F:oxidoreductase activity, acting on the aldehyde or oxo group of donors, NAD or NADP as acceptor"/>
    <property type="evidence" value="ECO:0007669"/>
    <property type="project" value="InterPro"/>
</dbReference>
<keyword evidence="4" id="KW-0547">Nucleotide-binding</keyword>
<dbReference type="InterPro" id="IPR036291">
    <property type="entry name" value="NAD(P)-bd_dom_sf"/>
</dbReference>
<dbReference type="Pfam" id="PF00044">
    <property type="entry name" value="Gp_dh_N"/>
    <property type="match status" value="1"/>
</dbReference>
<feature type="binding site" evidence="4">
    <location>
        <position position="152"/>
    </location>
    <ligand>
        <name>NAD(+)</name>
        <dbReference type="ChEBI" id="CHEBI:57540"/>
    </ligand>
</feature>
<feature type="site" description="Activates thiol group during catalysis" evidence="5">
    <location>
        <position position="209"/>
    </location>
</feature>
<dbReference type="STRING" id="1265309.K529_011450"/>
<evidence type="ECO:0000259" key="7">
    <source>
        <dbReference type="SMART" id="SM00846"/>
    </source>
</evidence>
<organism evidence="8 9">
    <name type="scientific">Tritonibacter mobilis F1926</name>
    <dbReference type="NCBI Taxonomy" id="1265309"/>
    <lineage>
        <taxon>Bacteria</taxon>
        <taxon>Pseudomonadati</taxon>
        <taxon>Pseudomonadota</taxon>
        <taxon>Alphaproteobacteria</taxon>
        <taxon>Rhodobacterales</taxon>
        <taxon>Paracoccaceae</taxon>
        <taxon>Tritonibacter</taxon>
    </lineage>
</organism>
<feature type="domain" description="Glyceraldehyde 3-phosphate dehydrogenase NAD(P) binding" evidence="7">
    <location>
        <begin position="34"/>
        <end position="182"/>
    </location>
</feature>
<name>A0A1B1A471_9RHOB</name>
<comment type="subunit">
    <text evidence="1">Homotetramer.</text>
</comment>
<evidence type="ECO:0000313" key="9">
    <source>
        <dbReference type="Proteomes" id="UP000013243"/>
    </source>
</evidence>
<dbReference type="SUPFAM" id="SSF51735">
    <property type="entry name" value="NAD(P)-binding Rossmann-fold domains"/>
    <property type="match status" value="1"/>
</dbReference>
<dbReference type="InterPro" id="IPR020828">
    <property type="entry name" value="GlycerAld_3-P_DH_NAD(P)-bd"/>
</dbReference>
<evidence type="ECO:0000256" key="4">
    <source>
        <dbReference type="PIRSR" id="PIRSR000149-3"/>
    </source>
</evidence>
<feature type="binding site" evidence="4">
    <location>
        <begin position="43"/>
        <end position="44"/>
    </location>
    <ligand>
        <name>NAD(+)</name>
        <dbReference type="ChEBI" id="CHEBI:57540"/>
    </ligand>
</feature>
<dbReference type="InterPro" id="IPR020829">
    <property type="entry name" value="GlycerAld_3-P_DH_cat"/>
</dbReference>
<dbReference type="SUPFAM" id="SSF55347">
    <property type="entry name" value="Glyceraldehyde-3-phosphate dehydrogenase-like, C-terminal domain"/>
    <property type="match status" value="1"/>
</dbReference>
<dbReference type="PRINTS" id="PR00078">
    <property type="entry name" value="G3PDHDRGNASE"/>
</dbReference>
<comment type="similarity">
    <text evidence="6">Belongs to the glyceraldehyde-3-phosphate dehydrogenase family.</text>
</comment>
<keyword evidence="2" id="KW-0560">Oxidoreductase</keyword>
<dbReference type="Pfam" id="PF02800">
    <property type="entry name" value="Gp_dh_C"/>
    <property type="match status" value="1"/>
</dbReference>
<dbReference type="FunFam" id="3.40.50.720:FF:000001">
    <property type="entry name" value="Glyceraldehyde-3-phosphate dehydrogenase"/>
    <property type="match status" value="1"/>
</dbReference>
<dbReference type="PANTHER" id="PTHR43148">
    <property type="entry name" value="GLYCERALDEHYDE-3-PHOSPHATE DEHYDROGENASE 2"/>
    <property type="match status" value="1"/>
</dbReference>
<gene>
    <name evidence="8" type="ORF">K529_011450</name>
</gene>
<dbReference type="AlphaFoldDB" id="A0A1B1A471"/>
<accession>A0A1B1A471</accession>
<feature type="active site" description="Nucleophile" evidence="3">
    <location>
        <position position="182"/>
    </location>
</feature>
<protein>
    <submittedName>
        <fullName evidence="8">Glyceraldehyde-3-phosphate dehydrogenase</fullName>
    </submittedName>
</protein>
<dbReference type="KEGG" id="rmb:K529_011450"/>
<dbReference type="EMBL" id="CP015230">
    <property type="protein sequence ID" value="ANP41383.1"/>
    <property type="molecule type" value="Genomic_DNA"/>
</dbReference>
<evidence type="ECO:0000256" key="3">
    <source>
        <dbReference type="PIRSR" id="PIRSR000149-1"/>
    </source>
</evidence>